<keyword evidence="4 8" id="KW-0812">Transmembrane</keyword>
<keyword evidence="7 8" id="KW-0472">Membrane</keyword>
<feature type="transmembrane region" description="Helical" evidence="8">
    <location>
        <begin position="95"/>
        <end position="114"/>
    </location>
</feature>
<keyword evidence="3" id="KW-0645">Protease</keyword>
<dbReference type="InterPro" id="IPR014263">
    <property type="entry name" value="Methanolan_biosynth_EpsI"/>
</dbReference>
<accession>A0A127K6C0</accession>
<evidence type="ECO:0000256" key="4">
    <source>
        <dbReference type="ARBA" id="ARBA00022692"/>
    </source>
</evidence>
<organism evidence="10 11">
    <name type="scientific">Thauera humireducens</name>
    <dbReference type="NCBI Taxonomy" id="1134435"/>
    <lineage>
        <taxon>Bacteria</taxon>
        <taxon>Pseudomonadati</taxon>
        <taxon>Pseudomonadota</taxon>
        <taxon>Betaproteobacteria</taxon>
        <taxon>Rhodocyclales</taxon>
        <taxon>Zoogloeaceae</taxon>
        <taxon>Thauera</taxon>
    </lineage>
</organism>
<evidence type="ECO:0000259" key="9">
    <source>
        <dbReference type="Pfam" id="PF11984"/>
    </source>
</evidence>
<keyword evidence="11" id="KW-1185">Reference proteome</keyword>
<dbReference type="NCBIfam" id="TIGR03109">
    <property type="entry name" value="exosort_XrtA"/>
    <property type="match status" value="1"/>
</dbReference>
<evidence type="ECO:0000256" key="3">
    <source>
        <dbReference type="ARBA" id="ARBA00022670"/>
    </source>
</evidence>
<feature type="transmembrane region" description="Helical" evidence="8">
    <location>
        <begin position="72"/>
        <end position="89"/>
    </location>
</feature>
<evidence type="ECO:0000313" key="10">
    <source>
        <dbReference type="EMBL" id="AMO37471.1"/>
    </source>
</evidence>
<gene>
    <name evidence="10" type="ORF">AC731_011285</name>
</gene>
<dbReference type="KEGG" id="thu:AC731_011285"/>
<comment type="subcellular location">
    <subcellularLocation>
        <location evidence="1">Cell membrane</location>
        <topology evidence="1">Multi-pass membrane protein</topology>
    </subcellularLocation>
</comment>
<dbReference type="AlphaFoldDB" id="A0A127K6C0"/>
<dbReference type="RefSeq" id="WP_048706124.1">
    <property type="nucleotide sequence ID" value="NZ_CP014646.1"/>
</dbReference>
<keyword evidence="5" id="KW-0378">Hydrolase</keyword>
<reference evidence="11" key="1">
    <citation type="submission" date="2016-03" db="EMBL/GenBank/DDBJ databases">
        <authorList>
            <person name="Ma C."/>
            <person name="Zhou S."/>
            <person name="Yang G."/>
        </authorList>
    </citation>
    <scope>NUCLEOTIDE SEQUENCE [LARGE SCALE GENOMIC DNA]</scope>
    <source>
        <strain evidence="11">SgZ-1</strain>
    </source>
</reference>
<sequence length="506" mass="55705">MTHTYRAFSVVALALTLTFLWVLGWYLQTAQGIAGIWWHSETFAHGLAVLPAFGWLVWRARDRVGSLQPQPTAWMTLPILAAGSLWLLGGMVSVAAAQHFALFALLVSAFVGVLGWRLSRVLLFPLLFLFFGVPIGEFMLPTLMHYTAEFTVWALRLSGVPVYQEGLHFIVPNGRWSVVEACSGVRYLIASLFVGALYAYLHYTSFKRRLLFMFVAVAVPILANWLRAYFIVMLGYLSDNKIAVGVDHLLYGWVFFGVVIFLMFWIGGRWQEAPAPVVPQGEAAQGDQARVMRGLAVLPVLVTVALFPPVLKLLDAPVPEFPVALSAPAPAEGWIDSPGASFDYRPVYAGARAEISRNYATHESAAPVLLHAAWYFGQRENSEMVAWGNGPASPSMKDVSLLRTSRTLIFAGQSVRESLISTPQGRVLTWHWYRINGRSLVGDVEAKLRLVLDRLLGMADDSAVVVLATPEGLDEEAARARLQAFLSSHAAAIEQAVEAPAQSIPR</sequence>
<dbReference type="Pfam" id="PF11984">
    <property type="entry name" value="DUF3485"/>
    <property type="match status" value="1"/>
</dbReference>
<dbReference type="GO" id="GO:0005886">
    <property type="term" value="C:plasma membrane"/>
    <property type="evidence" value="ECO:0007669"/>
    <property type="project" value="UniProtKB-SubCell"/>
</dbReference>
<feature type="transmembrane region" description="Helical" evidence="8">
    <location>
        <begin position="121"/>
        <end position="140"/>
    </location>
</feature>
<evidence type="ECO:0000256" key="5">
    <source>
        <dbReference type="ARBA" id="ARBA00022801"/>
    </source>
</evidence>
<dbReference type="InterPro" id="IPR013426">
    <property type="entry name" value="EpsH-like"/>
</dbReference>
<keyword evidence="2" id="KW-1003">Cell membrane</keyword>
<dbReference type="NCBIfam" id="TIGR02914">
    <property type="entry name" value="EpsI_fam"/>
    <property type="match status" value="1"/>
</dbReference>
<dbReference type="NCBIfam" id="TIGR02602">
    <property type="entry name" value="8TM_EpsH"/>
    <property type="match status" value="1"/>
</dbReference>
<dbReference type="STRING" id="1134435.AC731_011285"/>
<dbReference type="InterPro" id="IPR019127">
    <property type="entry name" value="Exosortase"/>
</dbReference>
<dbReference type="InterPro" id="IPR017540">
    <property type="entry name" value="Exosortase-1"/>
</dbReference>
<dbReference type="NCBIfam" id="TIGR04178">
    <property type="entry name" value="exo_archaeo"/>
    <property type="match status" value="1"/>
</dbReference>
<feature type="transmembrane region" description="Helical" evidence="8">
    <location>
        <begin position="210"/>
        <end position="230"/>
    </location>
</feature>
<dbReference type="EMBL" id="CP014646">
    <property type="protein sequence ID" value="AMO37471.1"/>
    <property type="molecule type" value="Genomic_DNA"/>
</dbReference>
<evidence type="ECO:0000256" key="7">
    <source>
        <dbReference type="ARBA" id="ARBA00023136"/>
    </source>
</evidence>
<dbReference type="Proteomes" id="UP000036902">
    <property type="component" value="Chromosome"/>
</dbReference>
<evidence type="ECO:0000313" key="11">
    <source>
        <dbReference type="Proteomes" id="UP000036902"/>
    </source>
</evidence>
<feature type="transmembrane region" description="Helical" evidence="8">
    <location>
        <begin position="291"/>
        <end position="311"/>
    </location>
</feature>
<feature type="transmembrane region" description="Helical" evidence="8">
    <location>
        <begin position="250"/>
        <end position="270"/>
    </location>
</feature>
<protein>
    <submittedName>
        <fullName evidence="10">Exosortase A</fullName>
    </submittedName>
</protein>
<dbReference type="GO" id="GO:0008233">
    <property type="term" value="F:peptidase activity"/>
    <property type="evidence" value="ECO:0007669"/>
    <property type="project" value="UniProtKB-KW"/>
</dbReference>
<dbReference type="InterPro" id="IPR026392">
    <property type="entry name" value="Exo/Archaeosortase_dom"/>
</dbReference>
<evidence type="ECO:0000256" key="8">
    <source>
        <dbReference type="SAM" id="Phobius"/>
    </source>
</evidence>
<keyword evidence="6 8" id="KW-1133">Transmembrane helix</keyword>
<evidence type="ECO:0000256" key="6">
    <source>
        <dbReference type="ARBA" id="ARBA00022989"/>
    </source>
</evidence>
<feature type="transmembrane region" description="Helical" evidence="8">
    <location>
        <begin position="185"/>
        <end position="203"/>
    </location>
</feature>
<dbReference type="Pfam" id="PF09721">
    <property type="entry name" value="Exosortase_EpsH"/>
    <property type="match status" value="1"/>
</dbReference>
<evidence type="ECO:0000256" key="2">
    <source>
        <dbReference type="ARBA" id="ARBA00022475"/>
    </source>
</evidence>
<evidence type="ECO:0000256" key="1">
    <source>
        <dbReference type="ARBA" id="ARBA00004651"/>
    </source>
</evidence>
<feature type="domain" description="Methanolan biosynthesis EpsI" evidence="9">
    <location>
        <begin position="300"/>
        <end position="495"/>
    </location>
</feature>
<name>A0A127K6C0_9RHOO</name>
<dbReference type="GO" id="GO:0006508">
    <property type="term" value="P:proteolysis"/>
    <property type="evidence" value="ECO:0007669"/>
    <property type="project" value="UniProtKB-KW"/>
</dbReference>
<proteinExistence type="predicted"/>
<feature type="transmembrane region" description="Helical" evidence="8">
    <location>
        <begin position="42"/>
        <end position="60"/>
    </location>
</feature>